<dbReference type="CDD" id="cd00190">
    <property type="entry name" value="Tryp_SPc"/>
    <property type="match status" value="1"/>
</dbReference>
<feature type="domain" description="Peptidase S1" evidence="12">
    <location>
        <begin position="134"/>
        <end position="379"/>
    </location>
</feature>
<reference evidence="13" key="2">
    <citation type="submission" date="2023-04" db="EMBL/GenBank/DDBJ databases">
        <authorList>
            <person name="Bu L."/>
            <person name="Lu L."/>
            <person name="Laidemitt M.R."/>
            <person name="Zhang S.M."/>
            <person name="Mutuku M."/>
            <person name="Mkoji G."/>
            <person name="Steinauer M."/>
            <person name="Loker E.S."/>
        </authorList>
    </citation>
    <scope>NUCLEOTIDE SEQUENCE</scope>
    <source>
        <strain evidence="13">KasaAsao</strain>
        <tissue evidence="13">Whole Snail</tissue>
    </source>
</reference>
<dbReference type="GO" id="GO:0004252">
    <property type="term" value="F:serine-type endopeptidase activity"/>
    <property type="evidence" value="ECO:0007669"/>
    <property type="project" value="InterPro"/>
</dbReference>
<evidence type="ECO:0000259" key="12">
    <source>
        <dbReference type="PROSITE" id="PS50240"/>
    </source>
</evidence>
<evidence type="ECO:0000313" key="14">
    <source>
        <dbReference type="Proteomes" id="UP001233172"/>
    </source>
</evidence>
<sequence length="380" mass="41681">MVRKITLFALVLNLWSVFSQKEIARGVCRSVYYQYITKCILPLAPPSETLSIQVIRQISRNPCIQDNTYGLSLDNTYIWTSGLCQAEFSIQSIARSSDNPIIATASAPAGTTERRQGTPGTSNDQCGVPNHYRVIGGTNSTACEYPWMVMVANLFSNVSCGGAILDSTHILTASHCFFSINRRSGTSVKAIPTQIAVLSGSSTMPFQAITIPGLRIRNVAKIITHENYDWKTLANDIAVIKLSEPIQYDSCHRPICLNNDARHIQQTTNCRTMGWGVSSNQPEAVGQSTLQWINLPVVNDLTCRRKYRTYATSNTFCAGTTGKDTCKGDSGGPFVCSESDGRFYVYGIVSAGIDSQCGKSLGLYTKVSSYLPWIMKQLSE</sequence>
<gene>
    <name evidence="13" type="ORF">Bpfe_022500</name>
</gene>
<feature type="region of interest" description="Disordered" evidence="10">
    <location>
        <begin position="106"/>
        <end position="125"/>
    </location>
</feature>
<dbReference type="InterPro" id="IPR018114">
    <property type="entry name" value="TRYPSIN_HIS"/>
</dbReference>
<dbReference type="InterPro" id="IPR033116">
    <property type="entry name" value="TRYPSIN_SER"/>
</dbReference>
<evidence type="ECO:0000256" key="7">
    <source>
        <dbReference type="ARBA" id="ARBA00023145"/>
    </source>
</evidence>
<dbReference type="InterPro" id="IPR001314">
    <property type="entry name" value="Peptidase_S1A"/>
</dbReference>
<accession>A0AAD8B7B3</accession>
<dbReference type="SMART" id="SM00020">
    <property type="entry name" value="Tryp_SPc"/>
    <property type="match status" value="1"/>
</dbReference>
<keyword evidence="8" id="KW-1015">Disulfide bond</keyword>
<dbReference type="PROSITE" id="PS00135">
    <property type="entry name" value="TRYPSIN_SER"/>
    <property type="match status" value="1"/>
</dbReference>
<dbReference type="PRINTS" id="PR00722">
    <property type="entry name" value="CHYMOTRYPSIN"/>
</dbReference>
<organism evidence="13 14">
    <name type="scientific">Biomphalaria pfeifferi</name>
    <name type="common">Bloodfluke planorb</name>
    <name type="synonym">Freshwater snail</name>
    <dbReference type="NCBI Taxonomy" id="112525"/>
    <lineage>
        <taxon>Eukaryota</taxon>
        <taxon>Metazoa</taxon>
        <taxon>Spiralia</taxon>
        <taxon>Lophotrochozoa</taxon>
        <taxon>Mollusca</taxon>
        <taxon>Gastropoda</taxon>
        <taxon>Heterobranchia</taxon>
        <taxon>Euthyneura</taxon>
        <taxon>Panpulmonata</taxon>
        <taxon>Hygrophila</taxon>
        <taxon>Lymnaeoidea</taxon>
        <taxon>Planorbidae</taxon>
        <taxon>Biomphalaria</taxon>
    </lineage>
</organism>
<evidence type="ECO:0000256" key="11">
    <source>
        <dbReference type="SAM" id="SignalP"/>
    </source>
</evidence>
<dbReference type="AlphaFoldDB" id="A0AAD8B7B3"/>
<comment type="subcellular location">
    <subcellularLocation>
        <location evidence="1">Secreted</location>
    </subcellularLocation>
</comment>
<feature type="signal peptide" evidence="11">
    <location>
        <begin position="1"/>
        <end position="19"/>
    </location>
</feature>
<dbReference type="Gene3D" id="2.40.10.10">
    <property type="entry name" value="Trypsin-like serine proteases"/>
    <property type="match status" value="2"/>
</dbReference>
<evidence type="ECO:0000256" key="1">
    <source>
        <dbReference type="ARBA" id="ARBA00004613"/>
    </source>
</evidence>
<dbReference type="InterPro" id="IPR001254">
    <property type="entry name" value="Trypsin_dom"/>
</dbReference>
<evidence type="ECO:0000256" key="9">
    <source>
        <dbReference type="RuleBase" id="RU363034"/>
    </source>
</evidence>
<evidence type="ECO:0000256" key="8">
    <source>
        <dbReference type="ARBA" id="ARBA00023157"/>
    </source>
</evidence>
<dbReference type="Pfam" id="PF00089">
    <property type="entry name" value="Trypsin"/>
    <property type="match status" value="1"/>
</dbReference>
<dbReference type="InterPro" id="IPR043504">
    <property type="entry name" value="Peptidase_S1_PA_chymotrypsin"/>
</dbReference>
<evidence type="ECO:0000256" key="2">
    <source>
        <dbReference type="ARBA" id="ARBA00022525"/>
    </source>
</evidence>
<feature type="chain" id="PRO_5042170448" evidence="11">
    <location>
        <begin position="20"/>
        <end position="380"/>
    </location>
</feature>
<dbReference type="PANTHER" id="PTHR24252:SF7">
    <property type="entry name" value="HYALIN"/>
    <property type="match status" value="1"/>
</dbReference>
<keyword evidence="6 9" id="KW-0720">Serine protease</keyword>
<dbReference type="PROSITE" id="PS50240">
    <property type="entry name" value="TRYPSIN_DOM"/>
    <property type="match status" value="1"/>
</dbReference>
<evidence type="ECO:0000256" key="5">
    <source>
        <dbReference type="ARBA" id="ARBA00022801"/>
    </source>
</evidence>
<dbReference type="Proteomes" id="UP001233172">
    <property type="component" value="Unassembled WGS sequence"/>
</dbReference>
<name>A0AAD8B7B3_BIOPF</name>
<evidence type="ECO:0000256" key="3">
    <source>
        <dbReference type="ARBA" id="ARBA00022670"/>
    </source>
</evidence>
<protein>
    <submittedName>
        <fullName evidence="13">Proclotting enzyme</fullName>
    </submittedName>
</protein>
<evidence type="ECO:0000256" key="4">
    <source>
        <dbReference type="ARBA" id="ARBA00022729"/>
    </source>
</evidence>
<keyword evidence="2" id="KW-0964">Secreted</keyword>
<dbReference type="PROSITE" id="PS00134">
    <property type="entry name" value="TRYPSIN_HIS"/>
    <property type="match status" value="1"/>
</dbReference>
<dbReference type="FunFam" id="2.40.10.10:FF:000146">
    <property type="entry name" value="Serine protease 53"/>
    <property type="match status" value="1"/>
</dbReference>
<keyword evidence="7" id="KW-0865">Zymogen</keyword>
<dbReference type="PANTHER" id="PTHR24252">
    <property type="entry name" value="ACROSIN-RELATED"/>
    <property type="match status" value="1"/>
</dbReference>
<dbReference type="SUPFAM" id="SSF50494">
    <property type="entry name" value="Trypsin-like serine proteases"/>
    <property type="match status" value="1"/>
</dbReference>
<keyword evidence="5 9" id="KW-0378">Hydrolase</keyword>
<evidence type="ECO:0000256" key="6">
    <source>
        <dbReference type="ARBA" id="ARBA00022825"/>
    </source>
</evidence>
<reference evidence="13" key="1">
    <citation type="journal article" date="2023" name="PLoS Negl. Trop. Dis.">
        <title>A genome sequence for Biomphalaria pfeifferi, the major vector snail for the human-infecting parasite Schistosoma mansoni.</title>
        <authorList>
            <person name="Bu L."/>
            <person name="Lu L."/>
            <person name="Laidemitt M.R."/>
            <person name="Zhang S.M."/>
            <person name="Mutuku M."/>
            <person name="Mkoji G."/>
            <person name="Steinauer M."/>
            <person name="Loker E.S."/>
        </authorList>
    </citation>
    <scope>NUCLEOTIDE SEQUENCE</scope>
    <source>
        <strain evidence="13">KasaAsao</strain>
    </source>
</reference>
<evidence type="ECO:0000256" key="10">
    <source>
        <dbReference type="SAM" id="MobiDB-lite"/>
    </source>
</evidence>
<dbReference type="InterPro" id="IPR009003">
    <property type="entry name" value="Peptidase_S1_PA"/>
</dbReference>
<comment type="caution">
    <text evidence="13">The sequence shown here is derived from an EMBL/GenBank/DDBJ whole genome shotgun (WGS) entry which is preliminary data.</text>
</comment>
<proteinExistence type="predicted"/>
<evidence type="ECO:0000313" key="13">
    <source>
        <dbReference type="EMBL" id="KAK0048060.1"/>
    </source>
</evidence>
<keyword evidence="4 11" id="KW-0732">Signal</keyword>
<dbReference type="GO" id="GO:0006508">
    <property type="term" value="P:proteolysis"/>
    <property type="evidence" value="ECO:0007669"/>
    <property type="project" value="UniProtKB-KW"/>
</dbReference>
<keyword evidence="14" id="KW-1185">Reference proteome</keyword>
<dbReference type="GO" id="GO:0005576">
    <property type="term" value="C:extracellular region"/>
    <property type="evidence" value="ECO:0007669"/>
    <property type="project" value="UniProtKB-SubCell"/>
</dbReference>
<dbReference type="EMBL" id="JASAOG010000142">
    <property type="protein sequence ID" value="KAK0048060.1"/>
    <property type="molecule type" value="Genomic_DNA"/>
</dbReference>
<keyword evidence="3 9" id="KW-0645">Protease</keyword>